<sequence length="230" mass="26311">MFGQIKSRLDEFERSLRQSFGNDISTPDGRRAAFWHFQLMDHAFLRVLWTNLDEIAPGVWRSNQPSPKRLKRYHAMGIRSVLTLRGSNPRSHFLFEKESCEALGMSLHSVSISARELAPKQHLLHLLNLFETIEKPFVMHCKSGADRAGLASALYLMHIEGRPAAEAARQLSLRYLHLRNDRTGILDHMLDAYAADTAQSPMPIRTWIETRYDPEALTEAFRESRARGNG</sequence>
<dbReference type="RefSeq" id="WP_054539380.1">
    <property type="nucleotide sequence ID" value="NZ_JACIEQ010000004.1"/>
</dbReference>
<dbReference type="InterPro" id="IPR057023">
    <property type="entry name" value="PTP-SAK"/>
</dbReference>
<evidence type="ECO:0000313" key="3">
    <source>
        <dbReference type="EMBL" id="MBB4022972.1"/>
    </source>
</evidence>
<organism evidence="3 4">
    <name type="scientific">Actibacterium naphthalenivorans</name>
    <dbReference type="NCBI Taxonomy" id="1614693"/>
    <lineage>
        <taxon>Bacteria</taxon>
        <taxon>Pseudomonadati</taxon>
        <taxon>Pseudomonadota</taxon>
        <taxon>Alphaproteobacteria</taxon>
        <taxon>Rhodobacterales</taxon>
        <taxon>Roseobacteraceae</taxon>
        <taxon>Actibacterium</taxon>
    </lineage>
</organism>
<accession>A0A840CFT1</accession>
<dbReference type="PROSITE" id="PS50056">
    <property type="entry name" value="TYR_PHOSPHATASE_2"/>
    <property type="match status" value="1"/>
</dbReference>
<dbReference type="InterPro" id="IPR000387">
    <property type="entry name" value="Tyr_Pase_dom"/>
</dbReference>
<evidence type="ECO:0000313" key="4">
    <source>
        <dbReference type="Proteomes" id="UP000585681"/>
    </source>
</evidence>
<reference evidence="3 4" key="1">
    <citation type="submission" date="2020-08" db="EMBL/GenBank/DDBJ databases">
        <title>Genomic Encyclopedia of Type Strains, Phase IV (KMG-IV): sequencing the most valuable type-strain genomes for metagenomic binning, comparative biology and taxonomic classification.</title>
        <authorList>
            <person name="Goeker M."/>
        </authorList>
    </citation>
    <scope>NUCLEOTIDE SEQUENCE [LARGE SCALE GENOMIC DNA]</scope>
    <source>
        <strain evidence="3 4">DSM 105040</strain>
    </source>
</reference>
<feature type="domain" description="Tyrosine specific protein phosphatases" evidence="2">
    <location>
        <begin position="121"/>
        <end position="186"/>
    </location>
</feature>
<evidence type="ECO:0000256" key="1">
    <source>
        <dbReference type="ARBA" id="ARBA00022801"/>
    </source>
</evidence>
<keyword evidence="1" id="KW-0378">Hydrolase</keyword>
<comment type="caution">
    <text evidence="3">The sequence shown here is derived from an EMBL/GenBank/DDBJ whole genome shotgun (WGS) entry which is preliminary data.</text>
</comment>
<dbReference type="GO" id="GO:0016791">
    <property type="term" value="F:phosphatase activity"/>
    <property type="evidence" value="ECO:0007669"/>
    <property type="project" value="UniProtKB-ARBA"/>
</dbReference>
<dbReference type="SUPFAM" id="SSF52799">
    <property type="entry name" value="(Phosphotyrosine protein) phosphatases II"/>
    <property type="match status" value="1"/>
</dbReference>
<keyword evidence="4" id="KW-1185">Reference proteome</keyword>
<protein>
    <submittedName>
        <fullName evidence="3">Protein tyrosine/serine phosphatase</fullName>
    </submittedName>
</protein>
<name>A0A840CFT1_9RHOB</name>
<gene>
    <name evidence="3" type="ORF">GGR17_002794</name>
</gene>
<dbReference type="AlphaFoldDB" id="A0A840CFT1"/>
<dbReference type="EMBL" id="JACIEQ010000004">
    <property type="protein sequence ID" value="MBB4022972.1"/>
    <property type="molecule type" value="Genomic_DNA"/>
</dbReference>
<dbReference type="InterPro" id="IPR029021">
    <property type="entry name" value="Prot-tyrosine_phosphatase-like"/>
</dbReference>
<dbReference type="Proteomes" id="UP000585681">
    <property type="component" value="Unassembled WGS sequence"/>
</dbReference>
<dbReference type="Pfam" id="PF22784">
    <property type="entry name" value="PTP-SAK"/>
    <property type="match status" value="1"/>
</dbReference>
<dbReference type="Gene3D" id="3.90.190.10">
    <property type="entry name" value="Protein tyrosine phosphatase superfamily"/>
    <property type="match status" value="1"/>
</dbReference>
<proteinExistence type="predicted"/>
<evidence type="ECO:0000259" key="2">
    <source>
        <dbReference type="PROSITE" id="PS50056"/>
    </source>
</evidence>